<evidence type="ECO:0000256" key="2">
    <source>
        <dbReference type="ARBA" id="ARBA00009003"/>
    </source>
</evidence>
<evidence type="ECO:0000256" key="3">
    <source>
        <dbReference type="ARBA" id="ARBA00022679"/>
    </source>
</evidence>
<protein>
    <submittedName>
        <fullName evidence="8">Nucleotide-diphospho-sugar transferase</fullName>
    </submittedName>
</protein>
<gene>
    <name evidence="8" type="ORF">B0H67DRAFT_488891</name>
</gene>
<keyword evidence="3 8" id="KW-0808">Transferase</keyword>
<comment type="caution">
    <text evidence="8">The sequence shown here is derived from an EMBL/GenBank/DDBJ whole genome shotgun (WGS) entry which is preliminary data.</text>
</comment>
<dbReference type="PANTHER" id="PTHR32385">
    <property type="entry name" value="MANNOSYL PHOSPHORYLINOSITOL CERAMIDE SYNTHASE"/>
    <property type="match status" value="1"/>
</dbReference>
<dbReference type="Gene3D" id="3.90.550.20">
    <property type="match status" value="1"/>
</dbReference>
<dbReference type="GO" id="GO:0051999">
    <property type="term" value="P:mannosyl-inositol phosphorylceramide biosynthetic process"/>
    <property type="evidence" value="ECO:0007669"/>
    <property type="project" value="TreeGrafter"/>
</dbReference>
<dbReference type="InterPro" id="IPR029044">
    <property type="entry name" value="Nucleotide-diphossugar_trans"/>
</dbReference>
<dbReference type="GO" id="GO:0000030">
    <property type="term" value="F:mannosyltransferase activity"/>
    <property type="evidence" value="ECO:0007669"/>
    <property type="project" value="TreeGrafter"/>
</dbReference>
<dbReference type="EMBL" id="JAUKUA010000004">
    <property type="protein sequence ID" value="KAK0715345.1"/>
    <property type="molecule type" value="Genomic_DNA"/>
</dbReference>
<dbReference type="SUPFAM" id="SSF53448">
    <property type="entry name" value="Nucleotide-diphospho-sugar transferases"/>
    <property type="match status" value="1"/>
</dbReference>
<dbReference type="AlphaFoldDB" id="A0AA40AGB4"/>
<feature type="transmembrane region" description="Helical" evidence="7">
    <location>
        <begin position="283"/>
        <end position="307"/>
    </location>
</feature>
<keyword evidence="6 7" id="KW-0472">Membrane</keyword>
<evidence type="ECO:0000256" key="1">
    <source>
        <dbReference type="ARBA" id="ARBA00004370"/>
    </source>
</evidence>
<keyword evidence="9" id="KW-1185">Reference proteome</keyword>
<evidence type="ECO:0000256" key="6">
    <source>
        <dbReference type="ARBA" id="ARBA00023136"/>
    </source>
</evidence>
<dbReference type="Pfam" id="PF04488">
    <property type="entry name" value="Gly_transf_sug"/>
    <property type="match status" value="1"/>
</dbReference>
<evidence type="ECO:0000313" key="9">
    <source>
        <dbReference type="Proteomes" id="UP001172102"/>
    </source>
</evidence>
<reference evidence="8" key="1">
    <citation type="submission" date="2023-06" db="EMBL/GenBank/DDBJ databases">
        <title>Genome-scale phylogeny and comparative genomics of the fungal order Sordariales.</title>
        <authorList>
            <consortium name="Lawrence Berkeley National Laboratory"/>
            <person name="Hensen N."/>
            <person name="Bonometti L."/>
            <person name="Westerberg I."/>
            <person name="Brannstrom I.O."/>
            <person name="Guillou S."/>
            <person name="Cros-Aarteil S."/>
            <person name="Calhoun S."/>
            <person name="Haridas S."/>
            <person name="Kuo A."/>
            <person name="Mondo S."/>
            <person name="Pangilinan J."/>
            <person name="Riley R."/>
            <person name="Labutti K."/>
            <person name="Andreopoulos B."/>
            <person name="Lipzen A."/>
            <person name="Chen C."/>
            <person name="Yanf M."/>
            <person name="Daum C."/>
            <person name="Ng V."/>
            <person name="Clum A."/>
            <person name="Steindorff A."/>
            <person name="Ohm R."/>
            <person name="Martin F."/>
            <person name="Silar P."/>
            <person name="Natvig D."/>
            <person name="Lalanne C."/>
            <person name="Gautier V."/>
            <person name="Ament-Velasquez S.L."/>
            <person name="Kruys A."/>
            <person name="Hutchinson M.I."/>
            <person name="Powell A.J."/>
            <person name="Barry K."/>
            <person name="Miller A.N."/>
            <person name="Grigoriev I.V."/>
            <person name="Debuchy R."/>
            <person name="Gladieux P."/>
            <person name="Thoren M.H."/>
            <person name="Johannesson H."/>
        </authorList>
    </citation>
    <scope>NUCLEOTIDE SEQUENCE</scope>
    <source>
        <strain evidence="8">SMH4607-1</strain>
    </source>
</reference>
<evidence type="ECO:0000313" key="8">
    <source>
        <dbReference type="EMBL" id="KAK0715345.1"/>
    </source>
</evidence>
<sequence>MRFRPLVALLFAIPAFALVALIVSRILGFTQIFFKHAGAALTQEEVEARYNSSSDGTLPEYIPRIIHQVFHNWKDHGNETLPGDWDAVRRTCIQSNPDFEYHLWTESKSLEFITAEYGWFLSTYEGYKYPVQRVDALRYFLMRHYGGIYIDLDNGCSRDLKPLLSLPGWVTDGGQGALSNNILAARPGHPYWTMMTDSLIPWGYNYLFPYFTIMYASGQWYETAIWQKYHAQLPAEPDEGDRLYRIMMDMRPGAARWVFFTQGRGGSWDNWDNHFFGFIGNMLIPWITGHIFLLALIGGAVGGLVWYRRKLARRAGYRAVANGVEEREMV</sequence>
<dbReference type="PANTHER" id="PTHR32385:SF20">
    <property type="entry name" value="MANNOSYL PHOSPHORYLINOSITOL CERAMIDE SYNTHASE CSH1-RELATED"/>
    <property type="match status" value="1"/>
</dbReference>
<dbReference type="Proteomes" id="UP001172102">
    <property type="component" value="Unassembled WGS sequence"/>
</dbReference>
<comment type="subcellular location">
    <subcellularLocation>
        <location evidence="1">Membrane</location>
    </subcellularLocation>
</comment>
<organism evidence="8 9">
    <name type="scientific">Lasiosphaeris hirsuta</name>
    <dbReference type="NCBI Taxonomy" id="260670"/>
    <lineage>
        <taxon>Eukaryota</taxon>
        <taxon>Fungi</taxon>
        <taxon>Dikarya</taxon>
        <taxon>Ascomycota</taxon>
        <taxon>Pezizomycotina</taxon>
        <taxon>Sordariomycetes</taxon>
        <taxon>Sordariomycetidae</taxon>
        <taxon>Sordariales</taxon>
        <taxon>Lasiosphaeriaceae</taxon>
        <taxon>Lasiosphaeris</taxon>
    </lineage>
</organism>
<evidence type="ECO:0000256" key="4">
    <source>
        <dbReference type="ARBA" id="ARBA00022692"/>
    </source>
</evidence>
<evidence type="ECO:0000256" key="5">
    <source>
        <dbReference type="ARBA" id="ARBA00022989"/>
    </source>
</evidence>
<proteinExistence type="inferred from homology"/>
<accession>A0AA40AGB4</accession>
<evidence type="ECO:0000256" key="7">
    <source>
        <dbReference type="SAM" id="Phobius"/>
    </source>
</evidence>
<dbReference type="InterPro" id="IPR007577">
    <property type="entry name" value="GlycoTrfase_DXD_sugar-bd_CS"/>
</dbReference>
<keyword evidence="4 7" id="KW-0812">Transmembrane</keyword>
<dbReference type="InterPro" id="IPR051706">
    <property type="entry name" value="Glycosyltransferase_domain"/>
</dbReference>
<dbReference type="GO" id="GO:0016020">
    <property type="term" value="C:membrane"/>
    <property type="evidence" value="ECO:0007669"/>
    <property type="project" value="UniProtKB-SubCell"/>
</dbReference>
<name>A0AA40AGB4_9PEZI</name>
<keyword evidence="5 7" id="KW-1133">Transmembrane helix</keyword>
<comment type="similarity">
    <text evidence="2">Belongs to the glycosyltransferase 32 family.</text>
</comment>